<keyword evidence="3" id="KW-1185">Reference proteome</keyword>
<dbReference type="Proteomes" id="UP000027178">
    <property type="component" value="Unassembled WGS sequence"/>
</dbReference>
<evidence type="ECO:0000313" key="3">
    <source>
        <dbReference type="Proteomes" id="UP000027178"/>
    </source>
</evidence>
<proteinExistence type="predicted"/>
<name>A0A066YPQ1_9ACTN</name>
<accession>A0A066YPQ1</accession>
<sequence>MADLRGADRERETDIALTCDDDTHDESTPWNEPGVPTPSSHEGTERRPPRVALRGKWPGAGGSTPTPRPRGARPRAAAASPGVSGTGAPTQGRPAFALPTPIEVRPRLRSHPPRLDAARAVFHPARPPWTGSDRSVSAA</sequence>
<reference evidence="2 3" key="1">
    <citation type="submission" date="2014-05" db="EMBL/GenBank/DDBJ databases">
        <title>Draft Genome Sequence of Kitasatospora cheerisanensis KCTC 2395.</title>
        <authorList>
            <person name="Nam D.H."/>
        </authorList>
    </citation>
    <scope>NUCLEOTIDE SEQUENCE [LARGE SCALE GENOMIC DNA]</scope>
    <source>
        <strain evidence="2 3">KCTC 2395</strain>
    </source>
</reference>
<dbReference type="AlphaFoldDB" id="A0A066YPQ1"/>
<dbReference type="HOGENOM" id="CLU_1842460_0_0_11"/>
<evidence type="ECO:0000256" key="1">
    <source>
        <dbReference type="SAM" id="MobiDB-lite"/>
    </source>
</evidence>
<feature type="region of interest" description="Disordered" evidence="1">
    <location>
        <begin position="119"/>
        <end position="139"/>
    </location>
</feature>
<dbReference type="PATRIC" id="fig|1348663.4.peg.4492"/>
<gene>
    <name evidence="2" type="ORF">KCH_46540</name>
</gene>
<organism evidence="2 3">
    <name type="scientific">Kitasatospora cheerisanensis KCTC 2395</name>
    <dbReference type="NCBI Taxonomy" id="1348663"/>
    <lineage>
        <taxon>Bacteria</taxon>
        <taxon>Bacillati</taxon>
        <taxon>Actinomycetota</taxon>
        <taxon>Actinomycetes</taxon>
        <taxon>Kitasatosporales</taxon>
        <taxon>Streptomycetaceae</taxon>
        <taxon>Kitasatospora</taxon>
    </lineage>
</organism>
<comment type="caution">
    <text evidence="2">The sequence shown here is derived from an EMBL/GenBank/DDBJ whole genome shotgun (WGS) entry which is preliminary data.</text>
</comment>
<feature type="region of interest" description="Disordered" evidence="1">
    <location>
        <begin position="1"/>
        <end position="99"/>
    </location>
</feature>
<evidence type="ECO:0000313" key="2">
    <source>
        <dbReference type="EMBL" id="KDN83172.1"/>
    </source>
</evidence>
<protein>
    <submittedName>
        <fullName evidence="2">Uncharacterized protein</fullName>
    </submittedName>
</protein>
<dbReference type="EMBL" id="JNBY01000095">
    <property type="protein sequence ID" value="KDN83172.1"/>
    <property type="molecule type" value="Genomic_DNA"/>
</dbReference>
<feature type="compositionally biased region" description="Basic and acidic residues" evidence="1">
    <location>
        <begin position="1"/>
        <end position="14"/>
    </location>
</feature>